<dbReference type="PANTHER" id="PTHR36699:SF1">
    <property type="entry name" value="L,D-TRANSPEPTIDASE YAFK-RELATED"/>
    <property type="match status" value="1"/>
</dbReference>
<evidence type="ECO:0000256" key="3">
    <source>
        <dbReference type="ARBA" id="ARBA00022679"/>
    </source>
</evidence>
<dbReference type="InterPro" id="IPR038063">
    <property type="entry name" value="Transpep_catalytic_dom"/>
</dbReference>
<proteinExistence type="inferred from homology"/>
<evidence type="ECO:0000256" key="7">
    <source>
        <dbReference type="PROSITE-ProRule" id="PRU01373"/>
    </source>
</evidence>
<reference evidence="9 10" key="1">
    <citation type="submission" date="2023-06" db="EMBL/GenBank/DDBJ databases">
        <title>Thiopseudomonas sp. CY1220 draft genome sequence.</title>
        <authorList>
            <person name="Zhao G."/>
            <person name="An M."/>
        </authorList>
    </citation>
    <scope>NUCLEOTIDE SEQUENCE [LARGE SCALE GENOMIC DNA]</scope>
    <source>
        <strain evidence="9 10">CY1220</strain>
    </source>
</reference>
<dbReference type="Pfam" id="PF03734">
    <property type="entry name" value="YkuD"/>
    <property type="match status" value="1"/>
</dbReference>
<dbReference type="RefSeq" id="WP_289410682.1">
    <property type="nucleotide sequence ID" value="NZ_JAUCDY010000006.1"/>
</dbReference>
<name>A0ABT7SQX6_9GAMM</name>
<gene>
    <name evidence="9" type="ORF">QEZ41_06490</name>
</gene>
<keyword evidence="3" id="KW-0808">Transferase</keyword>
<dbReference type="CDD" id="cd16913">
    <property type="entry name" value="YkuD_like"/>
    <property type="match status" value="1"/>
</dbReference>
<keyword evidence="6 7" id="KW-0961">Cell wall biogenesis/degradation</keyword>
<feature type="domain" description="L,D-TPase catalytic" evidence="8">
    <location>
        <begin position="20"/>
        <end position="155"/>
    </location>
</feature>
<dbReference type="PROSITE" id="PS52029">
    <property type="entry name" value="LD_TPASE"/>
    <property type="match status" value="1"/>
</dbReference>
<sequence length="156" mass="18137">MLFFCLLPATFASQKTLPIDKVLVIKSERQLHLMHRGEIVKTYKVSLGKKDGAKSYEGDLRTPEGIYWLDWRKPSERYNLAINISYPNEQDRERAQQLGKNPGSMIMLHGTPNDEEYPEWFFSSLNWTEGCIALTNDDMQEVWSLVKDNTLIEIRP</sequence>
<dbReference type="PANTHER" id="PTHR36699">
    <property type="entry name" value="LD-TRANSPEPTIDASE"/>
    <property type="match status" value="1"/>
</dbReference>
<evidence type="ECO:0000259" key="8">
    <source>
        <dbReference type="PROSITE" id="PS52029"/>
    </source>
</evidence>
<keyword evidence="4 7" id="KW-0133">Cell shape</keyword>
<dbReference type="EMBL" id="JAUCDY010000006">
    <property type="protein sequence ID" value="MDM7857924.1"/>
    <property type="molecule type" value="Genomic_DNA"/>
</dbReference>
<evidence type="ECO:0000313" key="10">
    <source>
        <dbReference type="Proteomes" id="UP001241056"/>
    </source>
</evidence>
<dbReference type="Gene3D" id="2.40.440.10">
    <property type="entry name" value="L,D-transpeptidase catalytic domain-like"/>
    <property type="match status" value="1"/>
</dbReference>
<evidence type="ECO:0000256" key="5">
    <source>
        <dbReference type="ARBA" id="ARBA00022984"/>
    </source>
</evidence>
<evidence type="ECO:0000256" key="2">
    <source>
        <dbReference type="ARBA" id="ARBA00005992"/>
    </source>
</evidence>
<evidence type="ECO:0000256" key="4">
    <source>
        <dbReference type="ARBA" id="ARBA00022960"/>
    </source>
</evidence>
<keyword evidence="5 7" id="KW-0573">Peptidoglycan synthesis</keyword>
<comment type="pathway">
    <text evidence="1 7">Cell wall biogenesis; peptidoglycan biosynthesis.</text>
</comment>
<accession>A0ABT7SQX6</accession>
<evidence type="ECO:0000313" key="9">
    <source>
        <dbReference type="EMBL" id="MDM7857924.1"/>
    </source>
</evidence>
<comment type="similarity">
    <text evidence="2">Belongs to the YkuD family.</text>
</comment>
<evidence type="ECO:0000256" key="6">
    <source>
        <dbReference type="ARBA" id="ARBA00023316"/>
    </source>
</evidence>
<feature type="active site" description="Proton donor/acceptor" evidence="7">
    <location>
        <position position="109"/>
    </location>
</feature>
<dbReference type="Proteomes" id="UP001241056">
    <property type="component" value="Unassembled WGS sequence"/>
</dbReference>
<evidence type="ECO:0000256" key="1">
    <source>
        <dbReference type="ARBA" id="ARBA00004752"/>
    </source>
</evidence>
<protein>
    <submittedName>
        <fullName evidence="9">L,D-transpeptidase family protein</fullName>
    </submittedName>
</protein>
<keyword evidence="10" id="KW-1185">Reference proteome</keyword>
<feature type="active site" description="Nucleophile" evidence="7">
    <location>
        <position position="131"/>
    </location>
</feature>
<organism evidence="9 10">
    <name type="scientific">Thiopseudomonas acetoxidans</name>
    <dbReference type="NCBI Taxonomy" id="3041622"/>
    <lineage>
        <taxon>Bacteria</taxon>
        <taxon>Pseudomonadati</taxon>
        <taxon>Pseudomonadota</taxon>
        <taxon>Gammaproteobacteria</taxon>
        <taxon>Pseudomonadales</taxon>
        <taxon>Pseudomonadaceae</taxon>
        <taxon>Thiopseudomonas</taxon>
    </lineage>
</organism>
<comment type="caution">
    <text evidence="9">The sequence shown here is derived from an EMBL/GenBank/DDBJ whole genome shotgun (WGS) entry which is preliminary data.</text>
</comment>
<dbReference type="InterPro" id="IPR005490">
    <property type="entry name" value="LD_TPept_cat_dom"/>
</dbReference>
<dbReference type="SUPFAM" id="SSF141523">
    <property type="entry name" value="L,D-transpeptidase catalytic domain-like"/>
    <property type="match status" value="1"/>
</dbReference>